<proteinExistence type="predicted"/>
<organism evidence="2 3">
    <name type="scientific">Stylonychia lemnae</name>
    <name type="common">Ciliate</name>
    <dbReference type="NCBI Taxonomy" id="5949"/>
    <lineage>
        <taxon>Eukaryota</taxon>
        <taxon>Sar</taxon>
        <taxon>Alveolata</taxon>
        <taxon>Ciliophora</taxon>
        <taxon>Intramacronucleata</taxon>
        <taxon>Spirotrichea</taxon>
        <taxon>Stichotrichia</taxon>
        <taxon>Sporadotrichida</taxon>
        <taxon>Oxytrichidae</taxon>
        <taxon>Stylonychinae</taxon>
        <taxon>Stylonychia</taxon>
    </lineage>
</organism>
<dbReference type="EMBL" id="CCKQ01008449">
    <property type="protein sequence ID" value="CDW79905.1"/>
    <property type="molecule type" value="Genomic_DNA"/>
</dbReference>
<dbReference type="OrthoDB" id="10252184at2759"/>
<accession>A0A078ACC4</accession>
<dbReference type="InParanoid" id="A0A078ACC4"/>
<feature type="region of interest" description="Disordered" evidence="1">
    <location>
        <begin position="253"/>
        <end position="301"/>
    </location>
</feature>
<name>A0A078ACC4_STYLE</name>
<keyword evidence="3" id="KW-1185">Reference proteome</keyword>
<evidence type="ECO:0000313" key="3">
    <source>
        <dbReference type="Proteomes" id="UP000039865"/>
    </source>
</evidence>
<dbReference type="Proteomes" id="UP000039865">
    <property type="component" value="Unassembled WGS sequence"/>
</dbReference>
<evidence type="ECO:0000313" key="2">
    <source>
        <dbReference type="EMBL" id="CDW79905.1"/>
    </source>
</evidence>
<reference evidence="2 3" key="1">
    <citation type="submission" date="2014-06" db="EMBL/GenBank/DDBJ databases">
        <authorList>
            <person name="Swart Estienne"/>
        </authorList>
    </citation>
    <scope>NUCLEOTIDE SEQUENCE [LARGE SCALE GENOMIC DNA]</scope>
    <source>
        <strain evidence="2 3">130c</strain>
    </source>
</reference>
<evidence type="ECO:0000256" key="1">
    <source>
        <dbReference type="SAM" id="MobiDB-lite"/>
    </source>
</evidence>
<feature type="compositionally biased region" description="Basic and acidic residues" evidence="1">
    <location>
        <begin position="273"/>
        <end position="301"/>
    </location>
</feature>
<sequence length="301" mass="35494">MVTVTKSKFYLLKINYPKLFEEVNTDKHDTVKFELPEKQHDPLADAAESPQDQLGINKLKIQTLKDDGIKAYDLNEDETEENKEKRSKILKKDRERLKQIQKETEDIVKGLEAFKVLEESQIGSTYNDRFKNVKYIEREEDLELKKMYEDEQERFNKLAEELKDKIEGEIDMDMHGNVQFRSYKQNAGNEEKQEEVKTGIQGTGTYILRDGQLVPGQGETREQAQYSNWYCSNADPEDIRRHRELMDRMHYRGPKWEGQGVPKSILEEFDPTYLKREGEEHPSSAKQDQKEGKKEFEYVVR</sequence>
<gene>
    <name evidence="2" type="primary">Contig6044.g6468</name>
    <name evidence="2" type="ORF">STYLEM_8897</name>
</gene>
<dbReference type="AlphaFoldDB" id="A0A078ACC4"/>
<protein>
    <submittedName>
        <fullName evidence="2">Uncharacterized protein</fullName>
    </submittedName>
</protein>